<reference evidence="2 3" key="1">
    <citation type="journal article" date="2016" name="Sci. Rep.">
        <title>The Dendrobium catenatum Lindl. genome sequence provides insights into polysaccharide synthase, floral development and adaptive evolution.</title>
        <authorList>
            <person name="Zhang G.Q."/>
            <person name="Xu Q."/>
            <person name="Bian C."/>
            <person name="Tsai W.C."/>
            <person name="Yeh C.M."/>
            <person name="Liu K.W."/>
            <person name="Yoshida K."/>
            <person name="Zhang L.S."/>
            <person name="Chang S.B."/>
            <person name="Chen F."/>
            <person name="Shi Y."/>
            <person name="Su Y.Y."/>
            <person name="Zhang Y.Q."/>
            <person name="Chen L.J."/>
            <person name="Yin Y."/>
            <person name="Lin M."/>
            <person name="Huang H."/>
            <person name="Deng H."/>
            <person name="Wang Z.W."/>
            <person name="Zhu S.L."/>
            <person name="Zhao X."/>
            <person name="Deng C."/>
            <person name="Niu S.C."/>
            <person name="Huang J."/>
            <person name="Wang M."/>
            <person name="Liu G.H."/>
            <person name="Yang H.J."/>
            <person name="Xiao X.J."/>
            <person name="Hsiao Y.Y."/>
            <person name="Wu W.L."/>
            <person name="Chen Y.Y."/>
            <person name="Mitsuda N."/>
            <person name="Ohme-Takagi M."/>
            <person name="Luo Y.B."/>
            <person name="Van de Peer Y."/>
            <person name="Liu Z.J."/>
        </authorList>
    </citation>
    <scope>NUCLEOTIDE SEQUENCE [LARGE SCALE GENOMIC DNA]</scope>
    <source>
        <tissue evidence="2">The whole plant</tissue>
    </source>
</reference>
<dbReference type="AlphaFoldDB" id="A0A2I0VQF8"/>
<dbReference type="Proteomes" id="UP000233837">
    <property type="component" value="Unassembled WGS sequence"/>
</dbReference>
<evidence type="ECO:0000313" key="2">
    <source>
        <dbReference type="EMBL" id="PKU65642.1"/>
    </source>
</evidence>
<sequence length="184" mass="20613">MLRRLLVDVCNDEMVVWLLVFQLLFEDQILLVKDLKDLKFFCFSLVNVKRVVMIIRLVGFGNDEAEYWLLEVVVCVMALHWNITGVVLASKMGVVVIFTLYDFACEEAGSWTIEEVVGVIALSSLIGSVLVDVVGCVDATSENSTLDWSLLDPKIDGVLVDVWIAGLVVVFVFLKLVIICLFCF</sequence>
<keyword evidence="1" id="KW-0472">Membrane</keyword>
<gene>
    <name evidence="2" type="ORF">MA16_Dca022982</name>
</gene>
<protein>
    <recommendedName>
        <fullName evidence="4">Transmembrane protein</fullName>
    </recommendedName>
</protein>
<accession>A0A2I0VQF8</accession>
<dbReference type="EMBL" id="KZ503321">
    <property type="protein sequence ID" value="PKU65642.1"/>
    <property type="molecule type" value="Genomic_DNA"/>
</dbReference>
<evidence type="ECO:0000313" key="3">
    <source>
        <dbReference type="Proteomes" id="UP000233837"/>
    </source>
</evidence>
<keyword evidence="3" id="KW-1185">Reference proteome</keyword>
<organism evidence="2 3">
    <name type="scientific">Dendrobium catenatum</name>
    <dbReference type="NCBI Taxonomy" id="906689"/>
    <lineage>
        <taxon>Eukaryota</taxon>
        <taxon>Viridiplantae</taxon>
        <taxon>Streptophyta</taxon>
        <taxon>Embryophyta</taxon>
        <taxon>Tracheophyta</taxon>
        <taxon>Spermatophyta</taxon>
        <taxon>Magnoliopsida</taxon>
        <taxon>Liliopsida</taxon>
        <taxon>Asparagales</taxon>
        <taxon>Orchidaceae</taxon>
        <taxon>Epidendroideae</taxon>
        <taxon>Malaxideae</taxon>
        <taxon>Dendrobiinae</taxon>
        <taxon>Dendrobium</taxon>
    </lineage>
</organism>
<feature type="transmembrane region" description="Helical" evidence="1">
    <location>
        <begin position="160"/>
        <end position="183"/>
    </location>
</feature>
<reference evidence="2 3" key="2">
    <citation type="journal article" date="2017" name="Nature">
        <title>The Apostasia genome and the evolution of orchids.</title>
        <authorList>
            <person name="Zhang G.Q."/>
            <person name="Liu K.W."/>
            <person name="Li Z."/>
            <person name="Lohaus R."/>
            <person name="Hsiao Y.Y."/>
            <person name="Niu S.C."/>
            <person name="Wang J.Y."/>
            <person name="Lin Y.C."/>
            <person name="Xu Q."/>
            <person name="Chen L.J."/>
            <person name="Yoshida K."/>
            <person name="Fujiwara S."/>
            <person name="Wang Z.W."/>
            <person name="Zhang Y.Q."/>
            <person name="Mitsuda N."/>
            <person name="Wang M."/>
            <person name="Liu G.H."/>
            <person name="Pecoraro L."/>
            <person name="Huang H.X."/>
            <person name="Xiao X.J."/>
            <person name="Lin M."/>
            <person name="Wu X.Y."/>
            <person name="Wu W.L."/>
            <person name="Chen Y.Y."/>
            <person name="Chang S.B."/>
            <person name="Sakamoto S."/>
            <person name="Ohme-Takagi M."/>
            <person name="Yagi M."/>
            <person name="Zeng S.J."/>
            <person name="Shen C.Y."/>
            <person name="Yeh C.M."/>
            <person name="Luo Y.B."/>
            <person name="Tsai W.C."/>
            <person name="Van de Peer Y."/>
            <person name="Liu Z.J."/>
        </authorList>
    </citation>
    <scope>NUCLEOTIDE SEQUENCE [LARGE SCALE GENOMIC DNA]</scope>
    <source>
        <tissue evidence="2">The whole plant</tissue>
    </source>
</reference>
<proteinExistence type="predicted"/>
<keyword evidence="1" id="KW-0812">Transmembrane</keyword>
<evidence type="ECO:0000256" key="1">
    <source>
        <dbReference type="SAM" id="Phobius"/>
    </source>
</evidence>
<keyword evidence="1" id="KW-1133">Transmembrane helix</keyword>
<evidence type="ECO:0008006" key="4">
    <source>
        <dbReference type="Google" id="ProtNLM"/>
    </source>
</evidence>
<feature type="transmembrane region" description="Helical" evidence="1">
    <location>
        <begin position="79"/>
        <end position="104"/>
    </location>
</feature>
<name>A0A2I0VQF8_9ASPA</name>